<organism evidence="1 2">
    <name type="scientific">Gimesia panareensis</name>
    <dbReference type="NCBI Taxonomy" id="2527978"/>
    <lineage>
        <taxon>Bacteria</taxon>
        <taxon>Pseudomonadati</taxon>
        <taxon>Planctomycetota</taxon>
        <taxon>Planctomycetia</taxon>
        <taxon>Planctomycetales</taxon>
        <taxon>Planctomycetaceae</taxon>
        <taxon>Gimesia</taxon>
    </lineage>
</organism>
<reference evidence="1 2" key="1">
    <citation type="submission" date="2019-03" db="EMBL/GenBank/DDBJ databases">
        <title>Deep-cultivation of Planctomycetes and their phenomic and genomic characterization uncovers novel biology.</title>
        <authorList>
            <person name="Wiegand S."/>
            <person name="Jogler M."/>
            <person name="Boedeker C."/>
            <person name="Pinto D."/>
            <person name="Vollmers J."/>
            <person name="Rivas-Marin E."/>
            <person name="Kohn T."/>
            <person name="Peeters S.H."/>
            <person name="Heuer A."/>
            <person name="Rast P."/>
            <person name="Oberbeckmann S."/>
            <person name="Bunk B."/>
            <person name="Jeske O."/>
            <person name="Meyerdierks A."/>
            <person name="Storesund J.E."/>
            <person name="Kallscheuer N."/>
            <person name="Luecker S."/>
            <person name="Lage O.M."/>
            <person name="Pohl T."/>
            <person name="Merkel B.J."/>
            <person name="Hornburger P."/>
            <person name="Mueller R.-W."/>
            <person name="Bruemmer F."/>
            <person name="Labrenz M."/>
            <person name="Spormann A.M."/>
            <person name="Op den Camp H."/>
            <person name="Overmann J."/>
            <person name="Amann R."/>
            <person name="Jetten M.S.M."/>
            <person name="Mascher T."/>
            <person name="Medema M.H."/>
            <person name="Devos D.P."/>
            <person name="Kaster A.-K."/>
            <person name="Ovreas L."/>
            <person name="Rohde M."/>
            <person name="Galperin M.Y."/>
            <person name="Jogler C."/>
        </authorList>
    </citation>
    <scope>NUCLEOTIDE SEQUENCE [LARGE SCALE GENOMIC DNA]</scope>
    <source>
        <strain evidence="1 2">Enr10</strain>
    </source>
</reference>
<dbReference type="Proteomes" id="UP000315647">
    <property type="component" value="Chromosome"/>
</dbReference>
<evidence type="ECO:0000313" key="1">
    <source>
        <dbReference type="EMBL" id="QDT26246.1"/>
    </source>
</evidence>
<name>A0A517Q3N9_9PLAN</name>
<dbReference type="AlphaFoldDB" id="A0A517Q3N9"/>
<sequence>MNVRNVGVLSRNQLNVDLREEHHRFPYLVMASAMDYCSINT</sequence>
<keyword evidence="2" id="KW-1185">Reference proteome</keyword>
<dbReference type="EMBL" id="CP037421">
    <property type="protein sequence ID" value="QDT26246.1"/>
    <property type="molecule type" value="Genomic_DNA"/>
</dbReference>
<proteinExistence type="predicted"/>
<protein>
    <submittedName>
        <fullName evidence="1">Uncharacterized protein</fullName>
    </submittedName>
</protein>
<evidence type="ECO:0000313" key="2">
    <source>
        <dbReference type="Proteomes" id="UP000315647"/>
    </source>
</evidence>
<accession>A0A517Q3N9</accession>
<gene>
    <name evidence="1" type="ORF">Enr10x_15470</name>
</gene>